<keyword evidence="2" id="KW-1185">Reference proteome</keyword>
<evidence type="ECO:0000313" key="2">
    <source>
        <dbReference type="Proteomes" id="UP000623467"/>
    </source>
</evidence>
<dbReference type="EMBL" id="JACAZH010000007">
    <property type="protein sequence ID" value="KAF7364094.1"/>
    <property type="molecule type" value="Genomic_DNA"/>
</dbReference>
<name>A0A8H6YS01_9AGAR</name>
<accession>A0A8H6YS01</accession>
<proteinExistence type="predicted"/>
<dbReference type="AlphaFoldDB" id="A0A8H6YS01"/>
<gene>
    <name evidence="1" type="ORF">MSAN_01068400</name>
</gene>
<dbReference type="Proteomes" id="UP000623467">
    <property type="component" value="Unassembled WGS sequence"/>
</dbReference>
<organism evidence="1 2">
    <name type="scientific">Mycena sanguinolenta</name>
    <dbReference type="NCBI Taxonomy" id="230812"/>
    <lineage>
        <taxon>Eukaryota</taxon>
        <taxon>Fungi</taxon>
        <taxon>Dikarya</taxon>
        <taxon>Basidiomycota</taxon>
        <taxon>Agaricomycotina</taxon>
        <taxon>Agaricomycetes</taxon>
        <taxon>Agaricomycetidae</taxon>
        <taxon>Agaricales</taxon>
        <taxon>Marasmiineae</taxon>
        <taxon>Mycenaceae</taxon>
        <taxon>Mycena</taxon>
    </lineage>
</organism>
<comment type="caution">
    <text evidence="1">The sequence shown here is derived from an EMBL/GenBank/DDBJ whole genome shotgun (WGS) entry which is preliminary data.</text>
</comment>
<reference evidence="1" key="1">
    <citation type="submission" date="2020-05" db="EMBL/GenBank/DDBJ databases">
        <title>Mycena genomes resolve the evolution of fungal bioluminescence.</title>
        <authorList>
            <person name="Tsai I.J."/>
        </authorList>
    </citation>
    <scope>NUCLEOTIDE SEQUENCE</scope>
    <source>
        <strain evidence="1">160909Yilan</strain>
    </source>
</reference>
<protein>
    <submittedName>
        <fullName evidence="1">Uncharacterized protein</fullName>
    </submittedName>
</protein>
<evidence type="ECO:0000313" key="1">
    <source>
        <dbReference type="EMBL" id="KAF7364094.1"/>
    </source>
</evidence>
<sequence length="139" mass="15371">MRTLCFLPSLTLRLEVFKPFCCIGRSFWQSAYLPGLLMPSPPLNTTCNHCRVLSPQSAGFVSPAHVCVLIHPKGISVRLFIGLDSLNPSQLPPFGSPQLNQLKVPLVVSAPLYEIQHKLNLISDWSDCNVKVIPLVSLH</sequence>